<dbReference type="Proteomes" id="UP000242715">
    <property type="component" value="Unassembled WGS sequence"/>
</dbReference>
<dbReference type="PROSITE" id="PS50158">
    <property type="entry name" value="ZF_CCHC"/>
    <property type="match status" value="1"/>
</dbReference>
<evidence type="ECO:0000256" key="1">
    <source>
        <dbReference type="PROSITE-ProRule" id="PRU00047"/>
    </source>
</evidence>
<dbReference type="PANTHER" id="PTHR35317">
    <property type="entry name" value="OS04G0629600 PROTEIN"/>
    <property type="match status" value="1"/>
</dbReference>
<evidence type="ECO:0000313" key="4">
    <source>
        <dbReference type="EMBL" id="GAU41481.1"/>
    </source>
</evidence>
<dbReference type="EMBL" id="DF973866">
    <property type="protein sequence ID" value="GAU41481.1"/>
    <property type="molecule type" value="Genomic_DNA"/>
</dbReference>
<dbReference type="InterPro" id="IPR001878">
    <property type="entry name" value="Znf_CCHC"/>
</dbReference>
<dbReference type="InterPro" id="IPR043502">
    <property type="entry name" value="DNA/RNA_pol_sf"/>
</dbReference>
<accession>A0A2Z6NCF4</accession>
<dbReference type="GO" id="GO:0003676">
    <property type="term" value="F:nucleic acid binding"/>
    <property type="evidence" value="ECO:0007669"/>
    <property type="project" value="InterPro"/>
</dbReference>
<feature type="region of interest" description="Disordered" evidence="2">
    <location>
        <begin position="427"/>
        <end position="479"/>
    </location>
</feature>
<keyword evidence="1" id="KW-0862">Zinc</keyword>
<feature type="compositionally biased region" description="Low complexity" evidence="2">
    <location>
        <begin position="427"/>
        <end position="441"/>
    </location>
</feature>
<keyword evidence="1" id="KW-0479">Metal-binding</keyword>
<dbReference type="AlphaFoldDB" id="A0A2Z6NCF4"/>
<name>A0A2Z6NCF4_TRISU</name>
<feature type="domain" description="CCHC-type" evidence="3">
    <location>
        <begin position="243"/>
        <end position="258"/>
    </location>
</feature>
<evidence type="ECO:0000259" key="3">
    <source>
        <dbReference type="PROSITE" id="PS50158"/>
    </source>
</evidence>
<proteinExistence type="predicted"/>
<dbReference type="PANTHER" id="PTHR35317:SF34">
    <property type="match status" value="1"/>
</dbReference>
<sequence length="856" mass="96907">MADRSDYLPVPKFDGYYEHWAMLMENLLRSKEFWPLIETGVTVAPPNATAEQLRVANESKLLDLEVKNYPFQSIDRTIMETILERETGKDIWEALQRKYQGSTKVKRAQLQALRREFEILVMKEGEFVDEYFGRVLTIANRMAAHGERLAAITIVEKILRSMLPKFNHVVCSIAISCDVTSLSVEELQSSLIVHEQNMKGQQESVEEQALKVSSTGRGNSRGRGRGSFRGRGRGRQNKESIECFKCHKLGHYKNECPNWGENANYAEFDYEEETLLMARTDQDGVIKEETWYLDSGCSNHMIGKGNVKLFMNGSVHVISNVYYLPGYWPEALKWAAYVMNRSPTASIRDMTPEEAWSGIKPFVKHFRTFGCLAYAHVPDSQRKKLDNKSIKCVLFGISDESKAYKLYNPVDKKIVISRDVVITEAATPATSETATPNNEEAAASDDSSTDVELQGATSGEEIVVSDTSSDDDAELGPRIRKTPSHLRDFVIGKEAEEEQQLHNLDVYSSGDPETYEEASKSHKWKQAMDVEIEAIEANNTWELSDLPKGVEAIGVKWVYKTKYNEVGQVDKHKARLVVKGYSQKYGIDYNEVFAPVARWETIRTLLALAASKEQPLGYQQGDNNKVYKLKKALYGLRKAPRAWYSKIEAYFLCEGFKKCPVEHTLFVKHIDHNILIVSVYVDDLIVIVIQTDEGIFIHQMKYANEILVRFQMEKCNAMCSPVITGCKLVKDEGGKACDARNYKQMTYKDAYCSYQENYEICDLFDRKSTFGYVFMLGSEAISWSSKKQPIVTLSTTEAEFVAAASCACQGLWLRNVLEHLNLSQKDQLADAMTKPLKVDSFCKLRGNIGIVGLGVN</sequence>
<dbReference type="SUPFAM" id="SSF57756">
    <property type="entry name" value="Retrovirus zinc finger-like domains"/>
    <property type="match status" value="1"/>
</dbReference>
<evidence type="ECO:0000256" key="2">
    <source>
        <dbReference type="SAM" id="MobiDB-lite"/>
    </source>
</evidence>
<dbReference type="OrthoDB" id="8048545at2759"/>
<dbReference type="Pfam" id="PF07727">
    <property type="entry name" value="RVT_2"/>
    <property type="match status" value="1"/>
</dbReference>
<dbReference type="Gene3D" id="4.10.60.10">
    <property type="entry name" value="Zinc finger, CCHC-type"/>
    <property type="match status" value="1"/>
</dbReference>
<dbReference type="Pfam" id="PF25597">
    <property type="entry name" value="SH3_retrovirus"/>
    <property type="match status" value="1"/>
</dbReference>
<organism evidence="4 5">
    <name type="scientific">Trifolium subterraneum</name>
    <name type="common">Subterranean clover</name>
    <dbReference type="NCBI Taxonomy" id="3900"/>
    <lineage>
        <taxon>Eukaryota</taxon>
        <taxon>Viridiplantae</taxon>
        <taxon>Streptophyta</taxon>
        <taxon>Embryophyta</taxon>
        <taxon>Tracheophyta</taxon>
        <taxon>Spermatophyta</taxon>
        <taxon>Magnoliopsida</taxon>
        <taxon>eudicotyledons</taxon>
        <taxon>Gunneridae</taxon>
        <taxon>Pentapetalae</taxon>
        <taxon>rosids</taxon>
        <taxon>fabids</taxon>
        <taxon>Fabales</taxon>
        <taxon>Fabaceae</taxon>
        <taxon>Papilionoideae</taxon>
        <taxon>50 kb inversion clade</taxon>
        <taxon>NPAAA clade</taxon>
        <taxon>Hologalegina</taxon>
        <taxon>IRL clade</taxon>
        <taxon>Trifolieae</taxon>
        <taxon>Trifolium</taxon>
    </lineage>
</organism>
<evidence type="ECO:0000313" key="5">
    <source>
        <dbReference type="Proteomes" id="UP000242715"/>
    </source>
</evidence>
<dbReference type="InterPro" id="IPR013103">
    <property type="entry name" value="RVT_2"/>
</dbReference>
<feature type="region of interest" description="Disordered" evidence="2">
    <location>
        <begin position="198"/>
        <end position="234"/>
    </location>
</feature>
<dbReference type="CDD" id="cd09272">
    <property type="entry name" value="RNase_HI_RT_Ty1"/>
    <property type="match status" value="1"/>
</dbReference>
<keyword evidence="1" id="KW-0863">Zinc-finger</keyword>
<dbReference type="SUPFAM" id="SSF56672">
    <property type="entry name" value="DNA/RNA polymerases"/>
    <property type="match status" value="1"/>
</dbReference>
<dbReference type="InterPro" id="IPR057670">
    <property type="entry name" value="SH3_retrovirus"/>
</dbReference>
<dbReference type="InterPro" id="IPR036875">
    <property type="entry name" value="Znf_CCHC_sf"/>
</dbReference>
<dbReference type="SMART" id="SM00343">
    <property type="entry name" value="ZnF_C2HC"/>
    <property type="match status" value="1"/>
</dbReference>
<dbReference type="Pfam" id="PF14223">
    <property type="entry name" value="Retrotran_gag_2"/>
    <property type="match status" value="1"/>
</dbReference>
<gene>
    <name evidence="4" type="ORF">TSUD_239570</name>
</gene>
<reference evidence="5" key="1">
    <citation type="journal article" date="2017" name="Front. Plant Sci.">
        <title>Climate Clever Clovers: New Paradigm to Reduce the Environmental Footprint of Ruminants by Breeding Low Methanogenic Forages Utilizing Haplotype Variation.</title>
        <authorList>
            <person name="Kaur P."/>
            <person name="Appels R."/>
            <person name="Bayer P.E."/>
            <person name="Keeble-Gagnere G."/>
            <person name="Wang J."/>
            <person name="Hirakawa H."/>
            <person name="Shirasawa K."/>
            <person name="Vercoe P."/>
            <person name="Stefanova K."/>
            <person name="Durmic Z."/>
            <person name="Nichols P."/>
            <person name="Revell C."/>
            <person name="Isobe S.N."/>
            <person name="Edwards D."/>
            <person name="Erskine W."/>
        </authorList>
    </citation>
    <scope>NUCLEOTIDE SEQUENCE [LARGE SCALE GENOMIC DNA]</scope>
    <source>
        <strain evidence="5">cv. Daliak</strain>
    </source>
</reference>
<protein>
    <recommendedName>
        <fullName evidence="3">CCHC-type domain-containing protein</fullName>
    </recommendedName>
</protein>
<feature type="compositionally biased region" description="Basic residues" evidence="2">
    <location>
        <begin position="220"/>
        <end position="234"/>
    </location>
</feature>
<keyword evidence="5" id="KW-1185">Reference proteome</keyword>
<dbReference type="GO" id="GO:0008270">
    <property type="term" value="F:zinc ion binding"/>
    <property type="evidence" value="ECO:0007669"/>
    <property type="project" value="UniProtKB-KW"/>
</dbReference>